<keyword evidence="2" id="KW-0285">Flavoprotein</keyword>
<evidence type="ECO:0000313" key="8">
    <source>
        <dbReference type="Proteomes" id="UP000601789"/>
    </source>
</evidence>
<sequence>MAGAAESPIPADILSAFDYERHARARLPTDVWAYIDGAGADGITKRWNREAFDRIPLAGRVLADMSEASTAINLFGMEMNMPIILAPTAFHMLVHPEGERATVVGASAAKAWMSVSCQASVSLEEIAAVSETTLLFQLYMQQSRDDTLRLVRRAEAANYRALLVTVDAPVNGVRNDEQRAGFRLPPHVRAVNLDGMPSPVSRAGPGESPVFKGLLDRVPTFADIEWLRRQTSLPLLLKGIAHPDDAERAIGCGVDGIVVSNHGGRTLDTLPASLDMLKDVAARVDGRVPLIVDGGIRRGTDVLKALALGANAVMIGAPILHALAVGGAVGVLHLLTILRAELEVAMALTGCRGVGEVEEGVLAERRLSGR</sequence>
<dbReference type="InterPro" id="IPR012133">
    <property type="entry name" value="Alpha-hydoxy_acid_DH_FMN"/>
</dbReference>
<dbReference type="InterPro" id="IPR037396">
    <property type="entry name" value="FMN_HAD"/>
</dbReference>
<evidence type="ECO:0000313" key="7">
    <source>
        <dbReference type="EMBL" id="MBI1622553.1"/>
    </source>
</evidence>
<dbReference type="CDD" id="cd02809">
    <property type="entry name" value="alpha_hydroxyacid_oxid_FMN"/>
    <property type="match status" value="1"/>
</dbReference>
<dbReference type="PANTHER" id="PTHR10578">
    <property type="entry name" value="S -2-HYDROXY-ACID OXIDASE-RELATED"/>
    <property type="match status" value="1"/>
</dbReference>
<dbReference type="RefSeq" id="WP_198478088.1">
    <property type="nucleotide sequence ID" value="NZ_JADGMQ010000018.1"/>
</dbReference>
<keyword evidence="3" id="KW-0288">FMN</keyword>
<dbReference type="InterPro" id="IPR013785">
    <property type="entry name" value="Aldolase_TIM"/>
</dbReference>
<gene>
    <name evidence="7" type="ORF">IOD40_17985</name>
</gene>
<evidence type="ECO:0000256" key="1">
    <source>
        <dbReference type="ARBA" id="ARBA00001917"/>
    </source>
</evidence>
<dbReference type="EMBL" id="JADGMQ010000018">
    <property type="protein sequence ID" value="MBI1622553.1"/>
    <property type="molecule type" value="Genomic_DNA"/>
</dbReference>
<reference evidence="7 8" key="1">
    <citation type="submission" date="2020-10" db="EMBL/GenBank/DDBJ databases">
        <title>Aquamicrobium zhengzhouensis sp. nov., a exopolysaccharide producing bacterium isolated from farmland soil.</title>
        <authorList>
            <person name="Wang X."/>
        </authorList>
    </citation>
    <scope>NUCLEOTIDE SEQUENCE [LARGE SCALE GENOMIC DNA]</scope>
    <source>
        <strain evidence="8">cd-1</strain>
    </source>
</reference>
<organism evidence="7 8">
    <name type="scientific">Aquamicrobium zhengzhouense</name>
    <dbReference type="NCBI Taxonomy" id="2781738"/>
    <lineage>
        <taxon>Bacteria</taxon>
        <taxon>Pseudomonadati</taxon>
        <taxon>Pseudomonadota</taxon>
        <taxon>Alphaproteobacteria</taxon>
        <taxon>Hyphomicrobiales</taxon>
        <taxon>Phyllobacteriaceae</taxon>
        <taxon>Aquamicrobium</taxon>
    </lineage>
</organism>
<feature type="domain" description="FMN hydroxy acid dehydrogenase" evidence="6">
    <location>
        <begin position="8"/>
        <end position="367"/>
    </location>
</feature>
<evidence type="ECO:0000256" key="2">
    <source>
        <dbReference type="ARBA" id="ARBA00022630"/>
    </source>
</evidence>
<dbReference type="InterPro" id="IPR000262">
    <property type="entry name" value="FMN-dep_DH"/>
</dbReference>
<evidence type="ECO:0000259" key="6">
    <source>
        <dbReference type="PROSITE" id="PS51349"/>
    </source>
</evidence>
<evidence type="ECO:0000256" key="4">
    <source>
        <dbReference type="ARBA" id="ARBA00023002"/>
    </source>
</evidence>
<comment type="cofactor">
    <cofactor evidence="1">
        <name>FMN</name>
        <dbReference type="ChEBI" id="CHEBI:58210"/>
    </cofactor>
</comment>
<evidence type="ECO:0000256" key="5">
    <source>
        <dbReference type="ARBA" id="ARBA00024042"/>
    </source>
</evidence>
<comment type="caution">
    <text evidence="7">The sequence shown here is derived from an EMBL/GenBank/DDBJ whole genome shotgun (WGS) entry which is preliminary data.</text>
</comment>
<dbReference type="SUPFAM" id="SSF51395">
    <property type="entry name" value="FMN-linked oxidoreductases"/>
    <property type="match status" value="1"/>
</dbReference>
<evidence type="ECO:0000256" key="3">
    <source>
        <dbReference type="ARBA" id="ARBA00022643"/>
    </source>
</evidence>
<dbReference type="PANTHER" id="PTHR10578:SF107">
    <property type="entry name" value="2-HYDROXYACID OXIDASE 1"/>
    <property type="match status" value="1"/>
</dbReference>
<accession>A0ABS0SIZ1</accession>
<dbReference type="Proteomes" id="UP000601789">
    <property type="component" value="Unassembled WGS sequence"/>
</dbReference>
<dbReference type="Pfam" id="PF01070">
    <property type="entry name" value="FMN_dh"/>
    <property type="match status" value="1"/>
</dbReference>
<dbReference type="PIRSF" id="PIRSF000138">
    <property type="entry name" value="Al-hdrx_acd_dh"/>
    <property type="match status" value="1"/>
</dbReference>
<keyword evidence="4" id="KW-0560">Oxidoreductase</keyword>
<dbReference type="Gene3D" id="3.20.20.70">
    <property type="entry name" value="Aldolase class I"/>
    <property type="match status" value="1"/>
</dbReference>
<keyword evidence="8" id="KW-1185">Reference proteome</keyword>
<protein>
    <submittedName>
        <fullName evidence="7">Alpha-hydroxy-acid oxidizing protein</fullName>
    </submittedName>
</protein>
<dbReference type="PROSITE" id="PS51349">
    <property type="entry name" value="FMN_HYDROXY_ACID_DH_2"/>
    <property type="match status" value="1"/>
</dbReference>
<proteinExistence type="inferred from homology"/>
<comment type="similarity">
    <text evidence="5">Belongs to the FMN-dependent alpha-hydroxy acid dehydrogenase family.</text>
</comment>
<name>A0ABS0SIZ1_9HYPH</name>